<dbReference type="EMBL" id="KQ085933">
    <property type="protein sequence ID" value="KLO15171.1"/>
    <property type="molecule type" value="Genomic_DNA"/>
</dbReference>
<evidence type="ECO:0000256" key="7">
    <source>
        <dbReference type="ARBA" id="ARBA00023136"/>
    </source>
</evidence>
<keyword evidence="11" id="KW-1185">Reference proteome</keyword>
<keyword evidence="7 9" id="KW-0472">Membrane</keyword>
<feature type="transmembrane region" description="Helical" evidence="9">
    <location>
        <begin position="404"/>
        <end position="423"/>
    </location>
</feature>
<sequence>MDRAASSGSSNVKEEKSPYMHHHSNYFGGAFDDVKSPLHLLSSLCKATLATALFRCWHILVFFAAWATAVSLINEHVTSFQFQPTLLTVVGTVIGFVISYRTTASFERYNEGRKYWSQIVLASRTMARAIWFHVPEGCMLSQSGTSEVDATMEARILIEKKTVINLIEAFSVAVKHYLRGEEGIEYTDLHHLVKFLPSYAFPAGIIPSGESAVELSNELHRSSEERVEDEGGYEKAEKAEASTTETPHVTLPAPVTSPKPLKDSTNLRHPASSASLPSRRLSSRVKPAAKYVGDEDQHLKPSSMPPKFAVLDIFPFSLVFKMVTRERRAGLEGKKAAKHRAKSAIVTKNVPLEIVTYLSSYISSLQSRGLSVPSSNLLISSTTQLQDALTGLERILTTPIPFSYSIHLWIVTIIYCLALPLQIWPTLKFVTIPATTALAFILFGFLVAGEEIENPFGYDLNDLNMDHFTHNIIRAELRALTAFPPPAPFDWVFSPKNDEIFFNGDIKDIDCHKNSDKISPNVWIERGASEIKKALST</sequence>
<keyword evidence="5 9" id="KW-1133">Transmembrane helix</keyword>
<evidence type="ECO:0000256" key="6">
    <source>
        <dbReference type="ARBA" id="ARBA00023065"/>
    </source>
</evidence>
<dbReference type="STRING" id="27342.A0A0H2SDS1"/>
<dbReference type="OrthoDB" id="1368at2759"/>
<evidence type="ECO:0000313" key="10">
    <source>
        <dbReference type="EMBL" id="KLO15171.1"/>
    </source>
</evidence>
<feature type="transmembrane region" description="Helical" evidence="9">
    <location>
        <begin position="429"/>
        <end position="448"/>
    </location>
</feature>
<dbReference type="GO" id="GO:0005886">
    <property type="term" value="C:plasma membrane"/>
    <property type="evidence" value="ECO:0007669"/>
    <property type="project" value="UniProtKB-SubCell"/>
</dbReference>
<dbReference type="InterPro" id="IPR044669">
    <property type="entry name" value="YneE/VCCN1/2-like"/>
</dbReference>
<feature type="compositionally biased region" description="Low complexity" evidence="8">
    <location>
        <begin position="270"/>
        <end position="280"/>
    </location>
</feature>
<proteinExistence type="predicted"/>
<evidence type="ECO:0000256" key="9">
    <source>
        <dbReference type="SAM" id="Phobius"/>
    </source>
</evidence>
<evidence type="ECO:0000256" key="2">
    <source>
        <dbReference type="ARBA" id="ARBA00022448"/>
    </source>
</evidence>
<dbReference type="AlphaFoldDB" id="A0A0H2SDS1"/>
<keyword evidence="6" id="KW-0406">Ion transport</keyword>
<accession>A0A0H2SDS1</accession>
<evidence type="ECO:0000313" key="11">
    <source>
        <dbReference type="Proteomes" id="UP000053477"/>
    </source>
</evidence>
<protein>
    <submittedName>
        <fullName evidence="10">UPF0187-domain-containing protein</fullName>
    </submittedName>
</protein>
<feature type="region of interest" description="Disordered" evidence="8">
    <location>
        <begin position="216"/>
        <end position="280"/>
    </location>
</feature>
<dbReference type="GO" id="GO:0005254">
    <property type="term" value="F:chloride channel activity"/>
    <property type="evidence" value="ECO:0007669"/>
    <property type="project" value="InterPro"/>
</dbReference>
<dbReference type="PANTHER" id="PTHR33281:SF19">
    <property type="entry name" value="VOLTAGE-DEPENDENT ANION CHANNEL-FORMING PROTEIN YNEE"/>
    <property type="match status" value="1"/>
</dbReference>
<dbReference type="Pfam" id="PF25539">
    <property type="entry name" value="Bestrophin_2"/>
    <property type="match status" value="2"/>
</dbReference>
<gene>
    <name evidence="10" type="ORF">SCHPADRAFT_938897</name>
</gene>
<keyword evidence="3" id="KW-1003">Cell membrane</keyword>
<comment type="subcellular location">
    <subcellularLocation>
        <location evidence="1">Cell membrane</location>
        <topology evidence="1">Multi-pass membrane protein</topology>
    </subcellularLocation>
</comment>
<keyword evidence="2" id="KW-0813">Transport</keyword>
<evidence type="ECO:0000256" key="1">
    <source>
        <dbReference type="ARBA" id="ARBA00004651"/>
    </source>
</evidence>
<dbReference type="Proteomes" id="UP000053477">
    <property type="component" value="Unassembled WGS sequence"/>
</dbReference>
<evidence type="ECO:0000256" key="4">
    <source>
        <dbReference type="ARBA" id="ARBA00022692"/>
    </source>
</evidence>
<evidence type="ECO:0000256" key="3">
    <source>
        <dbReference type="ARBA" id="ARBA00022475"/>
    </source>
</evidence>
<evidence type="ECO:0000256" key="5">
    <source>
        <dbReference type="ARBA" id="ARBA00022989"/>
    </source>
</evidence>
<keyword evidence="4 9" id="KW-0812">Transmembrane</keyword>
<feature type="transmembrane region" description="Helical" evidence="9">
    <location>
        <begin position="85"/>
        <end position="104"/>
    </location>
</feature>
<dbReference type="InParanoid" id="A0A0H2SDS1"/>
<reference evidence="10 11" key="1">
    <citation type="submission" date="2015-04" db="EMBL/GenBank/DDBJ databases">
        <title>Complete genome sequence of Schizopora paradoxa KUC8140, a cosmopolitan wood degrader in East Asia.</title>
        <authorList>
            <consortium name="DOE Joint Genome Institute"/>
            <person name="Min B."/>
            <person name="Park H."/>
            <person name="Jang Y."/>
            <person name="Kim J.-J."/>
            <person name="Kim K.H."/>
            <person name="Pangilinan J."/>
            <person name="Lipzen A."/>
            <person name="Riley R."/>
            <person name="Grigoriev I.V."/>
            <person name="Spatafora J.W."/>
            <person name="Choi I.-G."/>
        </authorList>
    </citation>
    <scope>NUCLEOTIDE SEQUENCE [LARGE SCALE GENOMIC DNA]</scope>
    <source>
        <strain evidence="10 11">KUC8140</strain>
    </source>
</reference>
<organism evidence="10 11">
    <name type="scientific">Schizopora paradoxa</name>
    <dbReference type="NCBI Taxonomy" id="27342"/>
    <lineage>
        <taxon>Eukaryota</taxon>
        <taxon>Fungi</taxon>
        <taxon>Dikarya</taxon>
        <taxon>Basidiomycota</taxon>
        <taxon>Agaricomycotina</taxon>
        <taxon>Agaricomycetes</taxon>
        <taxon>Hymenochaetales</taxon>
        <taxon>Schizoporaceae</taxon>
        <taxon>Schizopora</taxon>
    </lineage>
</organism>
<evidence type="ECO:0000256" key="8">
    <source>
        <dbReference type="SAM" id="MobiDB-lite"/>
    </source>
</evidence>
<name>A0A0H2SDS1_9AGAM</name>
<feature type="transmembrane region" description="Helical" evidence="9">
    <location>
        <begin position="52"/>
        <end position="73"/>
    </location>
</feature>
<dbReference type="PANTHER" id="PTHR33281">
    <property type="entry name" value="UPF0187 PROTEIN YNEE"/>
    <property type="match status" value="1"/>
</dbReference>